<dbReference type="Proteomes" id="UP001222027">
    <property type="component" value="Unassembled WGS sequence"/>
</dbReference>
<feature type="domain" description="CRAL-TRIO" evidence="12">
    <location>
        <begin position="615"/>
        <end position="789"/>
    </location>
</feature>
<accession>A0AAV8PQ29</accession>
<organism evidence="14 15">
    <name type="scientific">Ensete ventricosum</name>
    <name type="common">Abyssinian banana</name>
    <name type="synonym">Musa ensete</name>
    <dbReference type="NCBI Taxonomy" id="4639"/>
    <lineage>
        <taxon>Eukaryota</taxon>
        <taxon>Viridiplantae</taxon>
        <taxon>Streptophyta</taxon>
        <taxon>Embryophyta</taxon>
        <taxon>Tracheophyta</taxon>
        <taxon>Spermatophyta</taxon>
        <taxon>Magnoliopsida</taxon>
        <taxon>Liliopsida</taxon>
        <taxon>Zingiberales</taxon>
        <taxon>Musaceae</taxon>
        <taxon>Ensete</taxon>
    </lineage>
</organism>
<evidence type="ECO:0000259" key="13">
    <source>
        <dbReference type="PROSITE" id="PS51658"/>
    </source>
</evidence>
<dbReference type="SMART" id="SM00516">
    <property type="entry name" value="SEC14"/>
    <property type="match status" value="1"/>
</dbReference>
<evidence type="ECO:0000313" key="14">
    <source>
        <dbReference type="EMBL" id="KAJ8498340.1"/>
    </source>
</evidence>
<dbReference type="InterPro" id="IPR036104">
    <property type="entry name" value="BFN_sf"/>
</dbReference>
<dbReference type="GO" id="GO:0015031">
    <property type="term" value="P:protein transport"/>
    <property type="evidence" value="ECO:0007669"/>
    <property type="project" value="UniProtKB-KW"/>
</dbReference>
<proteinExistence type="inferred from homology"/>
<feature type="compositionally biased region" description="Basic and acidic residues" evidence="10">
    <location>
        <begin position="397"/>
        <end position="426"/>
    </location>
</feature>
<keyword evidence="11" id="KW-0812">Transmembrane</keyword>
<dbReference type="GO" id="GO:0000139">
    <property type="term" value="C:Golgi membrane"/>
    <property type="evidence" value="ECO:0007669"/>
    <property type="project" value="UniProtKB-SubCell"/>
</dbReference>
<gene>
    <name evidence="14" type="ORF">OPV22_008892</name>
</gene>
<keyword evidence="9" id="KW-0175">Coiled coil</keyword>
<dbReference type="PANTHER" id="PTHR45657">
    <property type="entry name" value="CRAL-TRIO DOMAIN-CONTAINING PROTEIN YKL091C-RELATED"/>
    <property type="match status" value="1"/>
</dbReference>
<evidence type="ECO:0008006" key="16">
    <source>
        <dbReference type="Google" id="ProtNLM"/>
    </source>
</evidence>
<name>A0AAV8PQ29_ENSVE</name>
<evidence type="ECO:0000256" key="3">
    <source>
        <dbReference type="ARBA" id="ARBA00009095"/>
    </source>
</evidence>
<evidence type="ECO:0000256" key="8">
    <source>
        <dbReference type="ARBA" id="ARBA00038020"/>
    </source>
</evidence>
<dbReference type="InterPro" id="IPR011074">
    <property type="entry name" value="CRAL/TRIO_N_dom"/>
</dbReference>
<evidence type="ECO:0000256" key="5">
    <source>
        <dbReference type="ARBA" id="ARBA00022927"/>
    </source>
</evidence>
<evidence type="ECO:0000256" key="7">
    <source>
        <dbReference type="ARBA" id="ARBA00025428"/>
    </source>
</evidence>
<dbReference type="Pfam" id="PF02577">
    <property type="entry name" value="BFN_dom"/>
    <property type="match status" value="1"/>
</dbReference>
<comment type="function">
    <text evidence="7">Bifunctional nuclease with both RNase and DNase activities. Involved in basal defense response. Participates in abscisic acid-derived callose deposition following infection by a necrotrophic pathogen.</text>
</comment>
<evidence type="ECO:0000259" key="12">
    <source>
        <dbReference type="PROSITE" id="PS50191"/>
    </source>
</evidence>
<feature type="domain" description="BFN" evidence="13">
    <location>
        <begin position="195"/>
        <end position="330"/>
    </location>
</feature>
<dbReference type="PANTHER" id="PTHR45657:SF5">
    <property type="entry name" value="PHOSPHATIDYLINOSITOL_PHOSPHATIDYLCHOLINE TRANSFER PROTEIN SFH6"/>
    <property type="match status" value="1"/>
</dbReference>
<dbReference type="Gene3D" id="1.10.8.20">
    <property type="entry name" value="N-terminal domain of phosphatidylinositol transfer protein sec14p"/>
    <property type="match status" value="1"/>
</dbReference>
<dbReference type="SUPFAM" id="SSF46938">
    <property type="entry name" value="CRAL/TRIO N-terminal domain"/>
    <property type="match status" value="1"/>
</dbReference>
<dbReference type="Gene3D" id="3.10.690.10">
    <property type="entry name" value="Bifunctional nuclease domain"/>
    <property type="match status" value="1"/>
</dbReference>
<dbReference type="GO" id="GO:0004518">
    <property type="term" value="F:nuclease activity"/>
    <property type="evidence" value="ECO:0007669"/>
    <property type="project" value="UniProtKB-UniRule"/>
</dbReference>
<dbReference type="SMART" id="SM01100">
    <property type="entry name" value="CRAL_TRIO_N"/>
    <property type="match status" value="1"/>
</dbReference>
<reference evidence="14 15" key="1">
    <citation type="submission" date="2022-12" db="EMBL/GenBank/DDBJ databases">
        <title>Chromosome-scale assembly of the Ensete ventricosum genome.</title>
        <authorList>
            <person name="Dussert Y."/>
            <person name="Stocks J."/>
            <person name="Wendawek A."/>
            <person name="Woldeyes F."/>
            <person name="Nichols R.A."/>
            <person name="Borrell J.S."/>
        </authorList>
    </citation>
    <scope>NUCLEOTIDE SEQUENCE [LARGE SCALE GENOMIC DNA]</scope>
    <source>
        <strain evidence="15">cv. Maze</strain>
        <tissue evidence="14">Seeds</tissue>
    </source>
</reference>
<dbReference type="CDD" id="cd00170">
    <property type="entry name" value="SEC14"/>
    <property type="match status" value="1"/>
</dbReference>
<dbReference type="SUPFAM" id="SSF52087">
    <property type="entry name" value="CRAL/TRIO domain"/>
    <property type="match status" value="1"/>
</dbReference>
<dbReference type="Pfam" id="PF00650">
    <property type="entry name" value="CRAL_TRIO"/>
    <property type="match status" value="1"/>
</dbReference>
<keyword evidence="11" id="KW-0472">Membrane</keyword>
<feature type="transmembrane region" description="Helical" evidence="11">
    <location>
        <begin position="939"/>
        <end position="957"/>
    </location>
</feature>
<evidence type="ECO:0000256" key="10">
    <source>
        <dbReference type="SAM" id="MobiDB-lite"/>
    </source>
</evidence>
<sequence>MRSSAFVLYYNWVQNMKKEMVTFYKLFSKSNLSEWKKKMMKGERCHQDLLLRPSTSRPETLCLFWLQVESKMGILKGSVVCHTDVACANYVGSSAPLINIPFAKARNLQSGFWGSSCRLRTITRTYGRFLQPCKKKFRSIQSSFSSSSDGNGSIAGNFSENDEEYINSSVIEAVEVRSRSDGLMIKMHDGRHLRCVHNDPQAGNLLYYAPRPAIVLKMEDGSDILLPILVLEMPCTMLMAAISNVQLVRPTVYEVVKEMIEKMGYAVQLVRVTKRVNEAYFSQLYLTRIGNGKDTISFDLRPSDAINIAARCKVPIQVNRHLVYSNGMRIVEPSKSAVPTAQSDIVLFTELDRPDDQLCYEAEEFDMLRNMMIASVEERYRDAARWRDKLFIRHTEREKRERERENERGLSDGHGDAHRRPSDRARGAPPRTLKQLALLVFLSHPTRCERVELFSFLLSFIHPDRLECDLLVDMTELMDRPSRPRFEEVPSHDDKKVHKSDIEHLEHEKWKRIGSLKKMASSTSIKLRQSFRRKSRKKIDTVSNIEELQAIDAFRQSLILEELLPAKYDDLHMMLRFLKARKFDIGKAKLMWTEMLQWRKEFGTDTIIKEFDYPELDEVLKYYPHGYHGVDRDGRPVYIERLGKVNPNKLMQVTTIDRYVRYHVKEFERCFMTKFPACSFAAKNHIDSSTTILDVEGVGLKNFTKAARELIMRLQKIDNDNYPETLFRMFIINAGSGFRLLWNTVKTFLDPKTTSKIHVLGTKYQRQLLEFIDSSELPEFLGGSCTCPDFGGCLGSDRGPWKDPKILKMMLDGEAQCARQIVTIPNYEGKIVASDELHYPVVKESDAYIAKSNLVADGSSSKAKNNHVPVPRMTSRKEARMQYSSSVGSPNHEESAPVFKKNVDSGWKGQISGPICSPLKGALSLFDTSDAPKMIQGQTVTWLTAFVMAFCTLLLPVTRYGFRRNKEFNACNAEFPVDTMPEPKEFHPLSPFQFREADNLSSVLKRLHELEEKVIILQTKPSEIEYQRQDLLNAAINRVDALEAELIATKKALHEALIRQDELLAYLDQQKEAKFRKKKFCF</sequence>
<dbReference type="GO" id="GO:0005886">
    <property type="term" value="C:plasma membrane"/>
    <property type="evidence" value="ECO:0007669"/>
    <property type="project" value="UniProtKB-SubCell"/>
</dbReference>
<comment type="subcellular location">
    <subcellularLocation>
        <location evidence="1">Cell membrane</location>
        <topology evidence="1">Peripheral membrane protein</topology>
    </subcellularLocation>
    <subcellularLocation>
        <location evidence="2">Golgi apparatus membrane</location>
        <topology evidence="2">Peripheral membrane protein</topology>
    </subcellularLocation>
</comment>
<keyword evidence="4" id="KW-0378">Hydrolase</keyword>
<dbReference type="InterPro" id="IPR036273">
    <property type="entry name" value="CRAL/TRIO_N_dom_sf"/>
</dbReference>
<keyword evidence="11" id="KW-1133">Transmembrane helix</keyword>
<evidence type="ECO:0000256" key="9">
    <source>
        <dbReference type="SAM" id="Coils"/>
    </source>
</evidence>
<keyword evidence="4" id="KW-0540">Nuclease</keyword>
<comment type="similarity">
    <text evidence="3">Belongs to the bifunctional nuclease family.</text>
</comment>
<dbReference type="AlphaFoldDB" id="A0AAV8PQ29"/>
<dbReference type="PROSITE" id="PS51658">
    <property type="entry name" value="BFN"/>
    <property type="match status" value="1"/>
</dbReference>
<evidence type="ECO:0000256" key="6">
    <source>
        <dbReference type="ARBA" id="ARBA00023034"/>
    </source>
</evidence>
<feature type="coiled-coil region" evidence="9">
    <location>
        <begin position="1000"/>
        <end position="1059"/>
    </location>
</feature>
<dbReference type="PROSITE" id="PS50191">
    <property type="entry name" value="CRAL_TRIO"/>
    <property type="match status" value="1"/>
</dbReference>
<dbReference type="InterPro" id="IPR001251">
    <property type="entry name" value="CRAL-TRIO_dom"/>
</dbReference>
<keyword evidence="5" id="KW-0653">Protein transport</keyword>
<dbReference type="InterPro" id="IPR003729">
    <property type="entry name" value="Bi_nuclease_dom"/>
</dbReference>
<evidence type="ECO:0000256" key="11">
    <source>
        <dbReference type="SAM" id="Phobius"/>
    </source>
</evidence>
<evidence type="ECO:0000256" key="1">
    <source>
        <dbReference type="ARBA" id="ARBA00004202"/>
    </source>
</evidence>
<keyword evidence="6" id="KW-0333">Golgi apparatus</keyword>
<dbReference type="FunFam" id="3.40.525.10:FF:000011">
    <property type="entry name" value="SEC14 cytosolic factor"/>
    <property type="match status" value="1"/>
</dbReference>
<comment type="caution">
    <text evidence="14">The sequence shown here is derived from an EMBL/GenBank/DDBJ whole genome shotgun (WGS) entry which is preliminary data.</text>
</comment>
<keyword evidence="15" id="KW-1185">Reference proteome</keyword>
<evidence type="ECO:0000313" key="15">
    <source>
        <dbReference type="Proteomes" id="UP001222027"/>
    </source>
</evidence>
<dbReference type="SUPFAM" id="SSF103256">
    <property type="entry name" value="Hypothetical protein TM0160"/>
    <property type="match status" value="1"/>
</dbReference>
<protein>
    <recommendedName>
        <fullName evidence="16">CRAL-TRIO domain-containing protein</fullName>
    </recommendedName>
</protein>
<feature type="region of interest" description="Disordered" evidence="10">
    <location>
        <begin position="397"/>
        <end position="429"/>
    </location>
</feature>
<dbReference type="InterPro" id="IPR051026">
    <property type="entry name" value="PI/PC_transfer"/>
</dbReference>
<keyword evidence="5" id="KW-0813">Transport</keyword>
<dbReference type="InterPro" id="IPR036865">
    <property type="entry name" value="CRAL-TRIO_dom_sf"/>
</dbReference>
<evidence type="ECO:0000256" key="4">
    <source>
        <dbReference type="ARBA" id="ARBA00022722"/>
    </source>
</evidence>
<dbReference type="Gene3D" id="3.40.525.10">
    <property type="entry name" value="CRAL-TRIO lipid binding domain"/>
    <property type="match status" value="1"/>
</dbReference>
<dbReference type="EMBL" id="JAQQAF010000003">
    <property type="protein sequence ID" value="KAJ8498340.1"/>
    <property type="molecule type" value="Genomic_DNA"/>
</dbReference>
<comment type="similarity">
    <text evidence="8">Belongs to the SFH family.</text>
</comment>
<evidence type="ECO:0000256" key="2">
    <source>
        <dbReference type="ARBA" id="ARBA00004395"/>
    </source>
</evidence>